<dbReference type="AlphaFoldDB" id="A0A7Z2GR63"/>
<dbReference type="RefSeq" id="WP_158957116.1">
    <property type="nucleotide sequence ID" value="NZ_CP046916.1"/>
</dbReference>
<evidence type="ECO:0000256" key="3">
    <source>
        <dbReference type="ARBA" id="ARBA00022741"/>
    </source>
</evidence>
<dbReference type="Proteomes" id="UP000433577">
    <property type="component" value="Chromosome 4"/>
</dbReference>
<dbReference type="PROSITE" id="PS00039">
    <property type="entry name" value="DEAD_ATP_HELICASE"/>
    <property type="match status" value="1"/>
</dbReference>
<evidence type="ECO:0000259" key="13">
    <source>
        <dbReference type="PROSITE" id="PS51192"/>
    </source>
</evidence>
<keyword evidence="6 11" id="KW-0067">ATP-binding</keyword>
<dbReference type="Pfam" id="PF00271">
    <property type="entry name" value="Helicase_C"/>
    <property type="match status" value="1"/>
</dbReference>
<reference evidence="16 17" key="1">
    <citation type="submission" date="2019-12" db="EMBL/GenBank/DDBJ databases">
        <title>Paraburkholderia acidiphila 7Q-K02 sp. nov and Paraburkholderia acidisoli DHF22 sp. nov., two strains isolated from forest soil.</title>
        <authorList>
            <person name="Gao Z."/>
            <person name="Qiu L."/>
        </authorList>
    </citation>
    <scope>NUCLEOTIDE SEQUENCE [LARGE SCALE GENOMIC DNA]</scope>
    <source>
        <strain evidence="16 17">DHF22</strain>
    </source>
</reference>
<feature type="domain" description="Helicase C-terminal" evidence="14">
    <location>
        <begin position="218"/>
        <end position="380"/>
    </location>
</feature>
<dbReference type="Gene3D" id="3.40.50.300">
    <property type="entry name" value="P-loop containing nucleotide triphosphate hydrolases"/>
    <property type="match status" value="2"/>
</dbReference>
<dbReference type="GO" id="GO:0042255">
    <property type="term" value="P:ribosome assembly"/>
    <property type="evidence" value="ECO:0007669"/>
    <property type="project" value="UniProtKB-ARBA"/>
</dbReference>
<evidence type="ECO:0000256" key="4">
    <source>
        <dbReference type="ARBA" id="ARBA00022801"/>
    </source>
</evidence>
<dbReference type="InterPro" id="IPR000629">
    <property type="entry name" value="RNA-helicase_DEAD-box_CS"/>
</dbReference>
<evidence type="ECO:0000256" key="1">
    <source>
        <dbReference type="ARBA" id="ARBA00012552"/>
    </source>
</evidence>
<dbReference type="SMART" id="SM00490">
    <property type="entry name" value="HELICc"/>
    <property type="match status" value="1"/>
</dbReference>
<evidence type="ECO:0000256" key="8">
    <source>
        <dbReference type="ARBA" id="ARBA00047984"/>
    </source>
</evidence>
<dbReference type="InterPro" id="IPR014001">
    <property type="entry name" value="Helicase_ATP-bd"/>
</dbReference>
<keyword evidence="17" id="KW-1185">Reference proteome</keyword>
<dbReference type="PROSITE" id="PS51195">
    <property type="entry name" value="Q_MOTIF"/>
    <property type="match status" value="1"/>
</dbReference>
<evidence type="ECO:0000256" key="5">
    <source>
        <dbReference type="ARBA" id="ARBA00022806"/>
    </source>
</evidence>
<dbReference type="CDD" id="cd18787">
    <property type="entry name" value="SF2_C_DEAD"/>
    <property type="match status" value="1"/>
</dbReference>
<dbReference type="KEGG" id="pacs:FAZ98_29990"/>
<dbReference type="GO" id="GO:0005524">
    <property type="term" value="F:ATP binding"/>
    <property type="evidence" value="ECO:0007669"/>
    <property type="project" value="UniProtKB-KW"/>
</dbReference>
<dbReference type="PROSITE" id="PS51194">
    <property type="entry name" value="HELICASE_CTER"/>
    <property type="match status" value="1"/>
</dbReference>
<sequence>MSFASLGLIDSLQRNLQALNYQTPTPVQAKAIPAVLGGKDVMAAAQTGTGKTAGFALPLLQRLVQHGPAVSSNRARVLVLVPTRELAEQVLQSFVEYGKGLDLRMLAAYGGVSINPQMMKLRKGVDVLVATPGRLLDLNRQNAVQFDQVQTLVLDEADRMLDLGFARELNAVFAALPARRQTLLFSATFTDEIRAMAASILRDPVDISVSAPNATASKIKQWVVTVDKKNKPDLFLHLMAQNRWEHALVFVKTRSGVDYLAAMLDEAGYAVDTIHGDKPQPARLRALERFKTGEVQMLVATDVAARGLDIDDLPLVINVDLPIVAQDYVHRIGRTGRAGASGVAVSLVCADEAPQLAAIEALIRQTLRREEEPGFEADHRVPETSATGEIIKKPKKPKKPKVPQAAAGAAQVTGKKPHAQGGAAHKAKPAPPQATITNIDASLIEGSPFATKKPRIKPAGQPAAHARKHAGKPAGKPASKPGGGRGKR</sequence>
<evidence type="ECO:0000256" key="11">
    <source>
        <dbReference type="RuleBase" id="RU000492"/>
    </source>
</evidence>
<evidence type="ECO:0000313" key="17">
    <source>
        <dbReference type="Proteomes" id="UP000433577"/>
    </source>
</evidence>
<evidence type="ECO:0000256" key="9">
    <source>
        <dbReference type="ARBA" id="ARBA00074363"/>
    </source>
</evidence>
<evidence type="ECO:0000313" key="16">
    <source>
        <dbReference type="EMBL" id="QGZ66049.1"/>
    </source>
</evidence>
<feature type="domain" description="Helicase ATP-binding" evidence="13">
    <location>
        <begin position="32"/>
        <end position="207"/>
    </location>
</feature>
<dbReference type="GO" id="GO:0003676">
    <property type="term" value="F:nucleic acid binding"/>
    <property type="evidence" value="ECO:0007669"/>
    <property type="project" value="InterPro"/>
</dbReference>
<dbReference type="PANTHER" id="PTHR47959">
    <property type="entry name" value="ATP-DEPENDENT RNA HELICASE RHLE-RELATED"/>
    <property type="match status" value="1"/>
</dbReference>
<evidence type="ECO:0000259" key="14">
    <source>
        <dbReference type="PROSITE" id="PS51194"/>
    </source>
</evidence>
<keyword evidence="3 11" id="KW-0547">Nucleotide-binding</keyword>
<evidence type="ECO:0000256" key="12">
    <source>
        <dbReference type="SAM" id="MobiDB-lite"/>
    </source>
</evidence>
<keyword evidence="2" id="KW-0963">Cytoplasm</keyword>
<evidence type="ECO:0000259" key="15">
    <source>
        <dbReference type="PROSITE" id="PS51195"/>
    </source>
</evidence>
<dbReference type="GO" id="GO:0016787">
    <property type="term" value="F:hydrolase activity"/>
    <property type="evidence" value="ECO:0007669"/>
    <property type="project" value="UniProtKB-KW"/>
</dbReference>
<dbReference type="GO" id="GO:0009266">
    <property type="term" value="P:response to temperature stimulus"/>
    <property type="evidence" value="ECO:0007669"/>
    <property type="project" value="UniProtKB-ARBA"/>
</dbReference>
<dbReference type="InterPro" id="IPR001650">
    <property type="entry name" value="Helicase_C-like"/>
</dbReference>
<feature type="short sequence motif" description="Q motif" evidence="10">
    <location>
        <begin position="1"/>
        <end position="29"/>
    </location>
</feature>
<evidence type="ECO:0000256" key="6">
    <source>
        <dbReference type="ARBA" id="ARBA00022840"/>
    </source>
</evidence>
<feature type="compositionally biased region" description="Low complexity" evidence="12">
    <location>
        <begin position="402"/>
        <end position="424"/>
    </location>
</feature>
<name>A0A7Z2GR63_9BURK</name>
<comment type="similarity">
    <text evidence="7 11">Belongs to the DEAD box helicase family.</text>
</comment>
<dbReference type="InterPro" id="IPR050079">
    <property type="entry name" value="DEAD_box_RNA_helicase"/>
</dbReference>
<dbReference type="EMBL" id="CP046916">
    <property type="protein sequence ID" value="QGZ66049.1"/>
    <property type="molecule type" value="Genomic_DNA"/>
</dbReference>
<gene>
    <name evidence="16" type="ORF">FAZ98_29990</name>
</gene>
<dbReference type="Pfam" id="PF00270">
    <property type="entry name" value="DEAD"/>
    <property type="match status" value="1"/>
</dbReference>
<proteinExistence type="inferred from homology"/>
<dbReference type="InterPro" id="IPR044742">
    <property type="entry name" value="DEAD/DEAH_RhlB"/>
</dbReference>
<dbReference type="InterPro" id="IPR014014">
    <property type="entry name" value="RNA_helicase_DEAD_Q_motif"/>
</dbReference>
<protein>
    <recommendedName>
        <fullName evidence="9">DEAD-box ATP-dependent RNA helicase RhpA</fullName>
        <ecNumber evidence="1">3.6.4.13</ecNumber>
    </recommendedName>
</protein>
<feature type="compositionally biased region" description="Basic and acidic residues" evidence="12">
    <location>
        <begin position="370"/>
        <end position="382"/>
    </location>
</feature>
<feature type="region of interest" description="Disordered" evidence="12">
    <location>
        <begin position="370"/>
        <end position="488"/>
    </location>
</feature>
<dbReference type="GO" id="GO:0005829">
    <property type="term" value="C:cytosol"/>
    <property type="evidence" value="ECO:0007669"/>
    <property type="project" value="TreeGrafter"/>
</dbReference>
<organism evidence="16 17">
    <name type="scientific">Paraburkholderia acidisoli</name>
    <dbReference type="NCBI Taxonomy" id="2571748"/>
    <lineage>
        <taxon>Bacteria</taxon>
        <taxon>Pseudomonadati</taxon>
        <taxon>Pseudomonadota</taxon>
        <taxon>Betaproteobacteria</taxon>
        <taxon>Burkholderiales</taxon>
        <taxon>Burkholderiaceae</taxon>
        <taxon>Paraburkholderia</taxon>
    </lineage>
</organism>
<dbReference type="FunFam" id="3.40.50.300:FF:000108">
    <property type="entry name" value="ATP-dependent RNA helicase RhlE"/>
    <property type="match status" value="1"/>
</dbReference>
<accession>A0A7Z2GR63</accession>
<feature type="domain" description="DEAD-box RNA helicase Q" evidence="15">
    <location>
        <begin position="1"/>
        <end position="29"/>
    </location>
</feature>
<dbReference type="SMART" id="SM00487">
    <property type="entry name" value="DEXDc"/>
    <property type="match status" value="1"/>
</dbReference>
<keyword evidence="5 11" id="KW-0347">Helicase</keyword>
<dbReference type="CDD" id="cd00268">
    <property type="entry name" value="DEADc"/>
    <property type="match status" value="1"/>
</dbReference>
<evidence type="ECO:0000256" key="2">
    <source>
        <dbReference type="ARBA" id="ARBA00022490"/>
    </source>
</evidence>
<dbReference type="PROSITE" id="PS51192">
    <property type="entry name" value="HELICASE_ATP_BIND_1"/>
    <property type="match status" value="1"/>
</dbReference>
<dbReference type="EC" id="3.6.4.13" evidence="1"/>
<dbReference type="SUPFAM" id="SSF52540">
    <property type="entry name" value="P-loop containing nucleoside triphosphate hydrolases"/>
    <property type="match status" value="1"/>
</dbReference>
<keyword evidence="4 11" id="KW-0378">Hydrolase</keyword>
<dbReference type="InterPro" id="IPR027417">
    <property type="entry name" value="P-loop_NTPase"/>
</dbReference>
<evidence type="ECO:0000256" key="7">
    <source>
        <dbReference type="ARBA" id="ARBA00038437"/>
    </source>
</evidence>
<dbReference type="PANTHER" id="PTHR47959:SF13">
    <property type="entry name" value="ATP-DEPENDENT RNA HELICASE RHLE"/>
    <property type="match status" value="1"/>
</dbReference>
<dbReference type="GO" id="GO:0003724">
    <property type="term" value="F:RNA helicase activity"/>
    <property type="evidence" value="ECO:0007669"/>
    <property type="project" value="UniProtKB-EC"/>
</dbReference>
<comment type="catalytic activity">
    <reaction evidence="8">
        <text>ATP + H2O = ADP + phosphate + H(+)</text>
        <dbReference type="Rhea" id="RHEA:13065"/>
        <dbReference type="ChEBI" id="CHEBI:15377"/>
        <dbReference type="ChEBI" id="CHEBI:15378"/>
        <dbReference type="ChEBI" id="CHEBI:30616"/>
        <dbReference type="ChEBI" id="CHEBI:43474"/>
        <dbReference type="ChEBI" id="CHEBI:456216"/>
        <dbReference type="EC" id="3.6.4.13"/>
    </reaction>
</comment>
<dbReference type="OrthoDB" id="5297934at2"/>
<dbReference type="InterPro" id="IPR011545">
    <property type="entry name" value="DEAD/DEAH_box_helicase_dom"/>
</dbReference>
<evidence type="ECO:0000256" key="10">
    <source>
        <dbReference type="PROSITE-ProRule" id="PRU00552"/>
    </source>
</evidence>